<accession>A0A517W108</accession>
<evidence type="ECO:0000313" key="2">
    <source>
        <dbReference type="Proteomes" id="UP000318704"/>
    </source>
</evidence>
<gene>
    <name evidence="1" type="ORF">V144x_44490</name>
</gene>
<name>A0A517W108_9PLAN</name>
<dbReference type="AlphaFoldDB" id="A0A517W108"/>
<proteinExistence type="predicted"/>
<evidence type="ECO:0008006" key="3">
    <source>
        <dbReference type="Google" id="ProtNLM"/>
    </source>
</evidence>
<dbReference type="EMBL" id="CP037920">
    <property type="protein sequence ID" value="QDT98939.1"/>
    <property type="molecule type" value="Genomic_DNA"/>
</dbReference>
<protein>
    <recommendedName>
        <fullName evidence="3">BON domain protein</fullName>
    </recommendedName>
</protein>
<sequence>MIRDCRNDSSNPIQHTILSKNIAMSLQILQKPRNVVAEEPTILESLFEDTNRQAKQKMSQQVSNKWESCPAPAKLETEILFGTHRQVQNVKVCCDHSGITVYGVSSSYYLKQLVTQTIQTFAPSIPLANRILVQAKSS</sequence>
<evidence type="ECO:0000313" key="1">
    <source>
        <dbReference type="EMBL" id="QDT98939.1"/>
    </source>
</evidence>
<organism evidence="1 2">
    <name type="scientific">Gimesia aquarii</name>
    <dbReference type="NCBI Taxonomy" id="2527964"/>
    <lineage>
        <taxon>Bacteria</taxon>
        <taxon>Pseudomonadati</taxon>
        <taxon>Planctomycetota</taxon>
        <taxon>Planctomycetia</taxon>
        <taxon>Planctomycetales</taxon>
        <taxon>Planctomycetaceae</taxon>
        <taxon>Gimesia</taxon>
    </lineage>
</organism>
<dbReference type="Proteomes" id="UP000318704">
    <property type="component" value="Chromosome"/>
</dbReference>
<dbReference type="KEGG" id="gaw:V144x_44490"/>
<reference evidence="1 2" key="1">
    <citation type="submission" date="2019-03" db="EMBL/GenBank/DDBJ databases">
        <title>Deep-cultivation of Planctomycetes and their phenomic and genomic characterization uncovers novel biology.</title>
        <authorList>
            <person name="Wiegand S."/>
            <person name="Jogler M."/>
            <person name="Boedeker C."/>
            <person name="Pinto D."/>
            <person name="Vollmers J."/>
            <person name="Rivas-Marin E."/>
            <person name="Kohn T."/>
            <person name="Peeters S.H."/>
            <person name="Heuer A."/>
            <person name="Rast P."/>
            <person name="Oberbeckmann S."/>
            <person name="Bunk B."/>
            <person name="Jeske O."/>
            <person name="Meyerdierks A."/>
            <person name="Storesund J.E."/>
            <person name="Kallscheuer N."/>
            <person name="Luecker S."/>
            <person name="Lage O.M."/>
            <person name="Pohl T."/>
            <person name="Merkel B.J."/>
            <person name="Hornburger P."/>
            <person name="Mueller R.-W."/>
            <person name="Bruemmer F."/>
            <person name="Labrenz M."/>
            <person name="Spormann A.M."/>
            <person name="Op den Camp H."/>
            <person name="Overmann J."/>
            <person name="Amann R."/>
            <person name="Jetten M.S.M."/>
            <person name="Mascher T."/>
            <person name="Medema M.H."/>
            <person name="Devos D.P."/>
            <person name="Kaster A.-K."/>
            <person name="Ovreas L."/>
            <person name="Rohde M."/>
            <person name="Galperin M.Y."/>
            <person name="Jogler C."/>
        </authorList>
    </citation>
    <scope>NUCLEOTIDE SEQUENCE [LARGE SCALE GENOMIC DNA]</scope>
    <source>
        <strain evidence="1 2">V144</strain>
    </source>
</reference>